<sequence>MERHRTDIVRNTLGKLALRVKNCMTIRQIDFESALRMCYEPVEQEMKIAYSNSSFELSSLYTLEELFEKAVLDFPLSTTCDRLACSANRGEHISEELINSERDLNDISYLFKPSPRHVCPERHQRRLAL</sequence>
<comment type="caution">
    <text evidence="1">The sequence shown here is derived from an EMBL/GenBank/DDBJ whole genome shotgun (WGS) entry which is preliminary data.</text>
</comment>
<dbReference type="Proteomes" id="UP001152320">
    <property type="component" value="Unassembled WGS sequence"/>
</dbReference>
<keyword evidence="2" id="KW-1185">Reference proteome</keyword>
<evidence type="ECO:0000313" key="1">
    <source>
        <dbReference type="EMBL" id="KAJ8018603.1"/>
    </source>
</evidence>
<dbReference type="AlphaFoldDB" id="A0A9Q1BAU5"/>
<evidence type="ECO:0000313" key="2">
    <source>
        <dbReference type="Proteomes" id="UP001152320"/>
    </source>
</evidence>
<organism evidence="1 2">
    <name type="scientific">Holothuria leucospilota</name>
    <name type="common">Black long sea cucumber</name>
    <name type="synonym">Mertensiothuria leucospilota</name>
    <dbReference type="NCBI Taxonomy" id="206669"/>
    <lineage>
        <taxon>Eukaryota</taxon>
        <taxon>Metazoa</taxon>
        <taxon>Echinodermata</taxon>
        <taxon>Eleutherozoa</taxon>
        <taxon>Echinozoa</taxon>
        <taxon>Holothuroidea</taxon>
        <taxon>Aspidochirotacea</taxon>
        <taxon>Aspidochirotida</taxon>
        <taxon>Holothuriidae</taxon>
        <taxon>Holothuria</taxon>
    </lineage>
</organism>
<name>A0A9Q1BAU5_HOLLE</name>
<reference evidence="1" key="1">
    <citation type="submission" date="2021-10" db="EMBL/GenBank/DDBJ databases">
        <title>Tropical sea cucumber genome reveals ecological adaptation and Cuvierian tubules defense mechanism.</title>
        <authorList>
            <person name="Chen T."/>
        </authorList>
    </citation>
    <scope>NUCLEOTIDE SEQUENCE</scope>
    <source>
        <strain evidence="1">Nanhai2018</strain>
        <tissue evidence="1">Muscle</tissue>
    </source>
</reference>
<proteinExistence type="predicted"/>
<protein>
    <submittedName>
        <fullName evidence="1">Uncharacterized protein</fullName>
    </submittedName>
</protein>
<gene>
    <name evidence="1" type="ORF">HOLleu_43310</name>
</gene>
<dbReference type="EMBL" id="JAIZAY010000267">
    <property type="protein sequence ID" value="KAJ8018603.1"/>
    <property type="molecule type" value="Genomic_DNA"/>
</dbReference>
<accession>A0A9Q1BAU5</accession>